<organism evidence="9 10">
    <name type="scientific">Nocardioides acrostichi</name>
    <dbReference type="NCBI Taxonomy" id="2784339"/>
    <lineage>
        <taxon>Bacteria</taxon>
        <taxon>Bacillati</taxon>
        <taxon>Actinomycetota</taxon>
        <taxon>Actinomycetes</taxon>
        <taxon>Propionibacteriales</taxon>
        <taxon>Nocardioidaceae</taxon>
        <taxon>Nocardioides</taxon>
    </lineage>
</organism>
<proteinExistence type="predicted"/>
<dbReference type="GO" id="GO:0000155">
    <property type="term" value="F:phosphorelay sensor kinase activity"/>
    <property type="evidence" value="ECO:0007669"/>
    <property type="project" value="InterPro"/>
</dbReference>
<dbReference type="GO" id="GO:0005886">
    <property type="term" value="C:plasma membrane"/>
    <property type="evidence" value="ECO:0007669"/>
    <property type="project" value="UniProtKB-SubCell"/>
</dbReference>
<dbReference type="InterPro" id="IPR003661">
    <property type="entry name" value="HisK_dim/P_dom"/>
</dbReference>
<dbReference type="SUPFAM" id="SSF47384">
    <property type="entry name" value="Homodimeric domain of signal transducing histidine kinase"/>
    <property type="match status" value="1"/>
</dbReference>
<dbReference type="InterPro" id="IPR036097">
    <property type="entry name" value="HisK_dim/P_sf"/>
</dbReference>
<evidence type="ECO:0000256" key="7">
    <source>
        <dbReference type="ARBA" id="ARBA00023012"/>
    </source>
</evidence>
<comment type="catalytic activity">
    <reaction evidence="1">
        <text>ATP + protein L-histidine = ADP + protein N-phospho-L-histidine.</text>
        <dbReference type="EC" id="2.7.13.3"/>
    </reaction>
</comment>
<dbReference type="InterPro" id="IPR005467">
    <property type="entry name" value="His_kinase_dom"/>
</dbReference>
<dbReference type="SUPFAM" id="SSF55874">
    <property type="entry name" value="ATPase domain of HSP90 chaperone/DNA topoisomerase II/histidine kinase"/>
    <property type="match status" value="1"/>
</dbReference>
<feature type="domain" description="Histidine kinase" evidence="8">
    <location>
        <begin position="200"/>
        <end position="421"/>
    </location>
</feature>
<keyword evidence="6 9" id="KW-0418">Kinase</keyword>
<protein>
    <recommendedName>
        <fullName evidence="3">histidine kinase</fullName>
        <ecNumber evidence="3">2.7.13.3</ecNumber>
    </recommendedName>
</protein>
<dbReference type="PANTHER" id="PTHR43711:SF1">
    <property type="entry name" value="HISTIDINE KINASE 1"/>
    <property type="match status" value="1"/>
</dbReference>
<accession>A0A930UXD2</accession>
<dbReference type="Proteomes" id="UP000656804">
    <property type="component" value="Unassembled WGS sequence"/>
</dbReference>
<evidence type="ECO:0000256" key="1">
    <source>
        <dbReference type="ARBA" id="ARBA00000085"/>
    </source>
</evidence>
<keyword evidence="10" id="KW-1185">Reference proteome</keyword>
<evidence type="ECO:0000256" key="6">
    <source>
        <dbReference type="ARBA" id="ARBA00022777"/>
    </source>
</evidence>
<dbReference type="EMBL" id="JADIVZ010000001">
    <property type="protein sequence ID" value="MBF4160124.1"/>
    <property type="molecule type" value="Genomic_DNA"/>
</dbReference>
<evidence type="ECO:0000256" key="4">
    <source>
        <dbReference type="ARBA" id="ARBA00022553"/>
    </source>
</evidence>
<dbReference type="RefSeq" id="WP_194501394.1">
    <property type="nucleotide sequence ID" value="NZ_JADIVZ010000001.1"/>
</dbReference>
<evidence type="ECO:0000313" key="9">
    <source>
        <dbReference type="EMBL" id="MBF4160124.1"/>
    </source>
</evidence>
<dbReference type="Gene3D" id="3.30.565.10">
    <property type="entry name" value="Histidine kinase-like ATPase, C-terminal domain"/>
    <property type="match status" value="1"/>
</dbReference>
<dbReference type="InterPro" id="IPR036890">
    <property type="entry name" value="HATPase_C_sf"/>
</dbReference>
<dbReference type="Pfam" id="PF02518">
    <property type="entry name" value="HATPase_c"/>
    <property type="match status" value="1"/>
</dbReference>
<gene>
    <name evidence="9" type="ORF">ISG29_00360</name>
</gene>
<dbReference type="Pfam" id="PF00512">
    <property type="entry name" value="HisKA"/>
    <property type="match status" value="1"/>
</dbReference>
<dbReference type="PRINTS" id="PR00344">
    <property type="entry name" value="BCTRLSENSOR"/>
</dbReference>
<dbReference type="EC" id="2.7.13.3" evidence="3"/>
<dbReference type="AlphaFoldDB" id="A0A930UXD2"/>
<evidence type="ECO:0000259" key="8">
    <source>
        <dbReference type="PROSITE" id="PS50109"/>
    </source>
</evidence>
<dbReference type="SMART" id="SM00388">
    <property type="entry name" value="HisKA"/>
    <property type="match status" value="1"/>
</dbReference>
<dbReference type="SMART" id="SM00387">
    <property type="entry name" value="HATPase_c"/>
    <property type="match status" value="1"/>
</dbReference>
<evidence type="ECO:0000313" key="10">
    <source>
        <dbReference type="Proteomes" id="UP000656804"/>
    </source>
</evidence>
<evidence type="ECO:0000256" key="3">
    <source>
        <dbReference type="ARBA" id="ARBA00012438"/>
    </source>
</evidence>
<reference evidence="9" key="1">
    <citation type="submission" date="2020-11" db="EMBL/GenBank/DDBJ databases">
        <title>Nocardioides sp. CBS4Y-1, whole genome shotgun sequence.</title>
        <authorList>
            <person name="Tuo L."/>
        </authorList>
    </citation>
    <scope>NUCLEOTIDE SEQUENCE</scope>
    <source>
        <strain evidence="9">CBS4Y-1</strain>
    </source>
</reference>
<comment type="caution">
    <text evidence="9">The sequence shown here is derived from an EMBL/GenBank/DDBJ whole genome shotgun (WGS) entry which is preliminary data.</text>
</comment>
<name>A0A930UXD2_9ACTN</name>
<comment type="subcellular location">
    <subcellularLocation>
        <location evidence="2">Cell membrane</location>
    </subcellularLocation>
</comment>
<dbReference type="PROSITE" id="PS50109">
    <property type="entry name" value="HIS_KIN"/>
    <property type="match status" value="1"/>
</dbReference>
<dbReference type="InterPro" id="IPR003594">
    <property type="entry name" value="HATPase_dom"/>
</dbReference>
<keyword evidence="7" id="KW-0902">Two-component regulatory system</keyword>
<dbReference type="InterPro" id="IPR004358">
    <property type="entry name" value="Sig_transdc_His_kin-like_C"/>
</dbReference>
<dbReference type="Gene3D" id="1.10.287.130">
    <property type="match status" value="1"/>
</dbReference>
<dbReference type="PANTHER" id="PTHR43711">
    <property type="entry name" value="TWO-COMPONENT HISTIDINE KINASE"/>
    <property type="match status" value="1"/>
</dbReference>
<sequence>MSARAVELAVRILDAPLTISEACDLVAEHFLAGGVDLVGAVLTYGRPPFAGWHSLGGRAILGQWVRPGATCTVLPKGSDSASSALTMPWVSVQARDGSPVVISDVEDLPPEADQDRREQRACGVGSFVTRSLQIGGVMFGSFSLGRETSGEWPTIQLRDYLLLTSSLSSRFEADRQSMLLTDALAVGDRARRDSQEFFGAMGHELRTPLSAIMGYAEVLAEEARLGTENLAEIVAKDAPVILRAAEQLHAVVEDLLRTGRGLGRTATTVPVSVADAAADVLHWHAATAEKHGVTMHSEVPPGERVQARAAGLRQVLTNLVGNAVVHNRPGGTVHVYTRPFIGESGEPRLRIIVRDDGPGLEADDQARVFEPFVRLDPDSTSGTGLGLALARTIAEADGGSVGVQSVPGRGASFWVELRAVDDC</sequence>
<evidence type="ECO:0000256" key="2">
    <source>
        <dbReference type="ARBA" id="ARBA00004236"/>
    </source>
</evidence>
<evidence type="ECO:0000256" key="5">
    <source>
        <dbReference type="ARBA" id="ARBA00022679"/>
    </source>
</evidence>
<keyword evidence="5" id="KW-0808">Transferase</keyword>
<keyword evidence="4" id="KW-0597">Phosphoprotein</keyword>
<dbReference type="InterPro" id="IPR050736">
    <property type="entry name" value="Sensor_HK_Regulatory"/>
</dbReference>
<dbReference type="CDD" id="cd00082">
    <property type="entry name" value="HisKA"/>
    <property type="match status" value="1"/>
</dbReference>